<keyword evidence="6 13" id="KW-0418">Kinase</keyword>
<keyword evidence="4" id="KW-0597">Phosphoprotein</keyword>
<dbReference type="PROSITE" id="PS50885">
    <property type="entry name" value="HAMP"/>
    <property type="match status" value="1"/>
</dbReference>
<dbReference type="InterPro" id="IPR036890">
    <property type="entry name" value="HATPase_C_sf"/>
</dbReference>
<feature type="transmembrane region" description="Helical" evidence="10">
    <location>
        <begin position="7"/>
        <end position="32"/>
    </location>
</feature>
<dbReference type="InterPro" id="IPR003661">
    <property type="entry name" value="HisK_dim/P_dom"/>
</dbReference>
<dbReference type="GO" id="GO:0005886">
    <property type="term" value="C:plasma membrane"/>
    <property type="evidence" value="ECO:0007669"/>
    <property type="project" value="TreeGrafter"/>
</dbReference>
<dbReference type="SMART" id="SM00388">
    <property type="entry name" value="HisKA"/>
    <property type="match status" value="1"/>
</dbReference>
<dbReference type="SMART" id="SM00387">
    <property type="entry name" value="HATPase_c"/>
    <property type="match status" value="1"/>
</dbReference>
<name>A0A1E5KT29_9ENTE</name>
<dbReference type="EMBL" id="MIEK01000067">
    <property type="protein sequence ID" value="OEH81034.1"/>
    <property type="molecule type" value="Genomic_DNA"/>
</dbReference>
<dbReference type="PRINTS" id="PR00344">
    <property type="entry name" value="BCTRLSENSOR"/>
</dbReference>
<evidence type="ECO:0000256" key="3">
    <source>
        <dbReference type="ARBA" id="ARBA00012438"/>
    </source>
</evidence>
<keyword evidence="8 10" id="KW-0472">Membrane</keyword>
<dbReference type="FunFam" id="3.30.565.10:FF:000006">
    <property type="entry name" value="Sensor histidine kinase WalK"/>
    <property type="match status" value="1"/>
</dbReference>
<evidence type="ECO:0000256" key="5">
    <source>
        <dbReference type="ARBA" id="ARBA00022679"/>
    </source>
</evidence>
<dbReference type="AlphaFoldDB" id="A0A1E5KT29"/>
<dbReference type="Proteomes" id="UP000095256">
    <property type="component" value="Unassembled WGS sequence"/>
</dbReference>
<dbReference type="CDD" id="cd06225">
    <property type="entry name" value="HAMP"/>
    <property type="match status" value="1"/>
</dbReference>
<sequence length="496" mass="57242">MTIKKRFLISYIGGILIAWLSLFAIICVVLYVTTGTIPTPNVLYRTLTQQRSLSKEEEEAYISLRNIAKKDPEQLINPTQQRNDLLQRFEEKSLGIVIRREQEILYYSEELVEKSLKVHFPDFDKDNLETRGTMDNAGRMYRYVKFDFYYNDLVPGSILILKKESNFFEFMTKWGAVVIVGILFISGLGLFFLNHLQKKTIIIPLENLGEGMEQIREGQLANYTLEKNSKSVVEVKQLAEAFEKMQKRLVESKMEQKKLEQNRKELVANISHDLKTPITSIIGYVEGLIDGVADTTEKRQKYLKIIHSKSLSLDYLVEELFLYSKLDAEALTFNFEKIDVNNFLVHLTEEFQLGKPQVNFNFATKHIPAIYTLADRIHLNRVFNNLFENSLNYGKKQKALSIEIAVSEIEEWVFITVKDNGQGIAETELPFVFDRFYRVEKSRTNITGGSGLGLPIVKQIIERHGGKVMIESIVNEGTKVTILLRKYEGEAFYDYS</sequence>
<dbReference type="Pfam" id="PF00512">
    <property type="entry name" value="HisKA"/>
    <property type="match status" value="1"/>
</dbReference>
<organism evidence="13 14">
    <name type="scientific">Enterococcus rivorum</name>
    <dbReference type="NCBI Taxonomy" id="762845"/>
    <lineage>
        <taxon>Bacteria</taxon>
        <taxon>Bacillati</taxon>
        <taxon>Bacillota</taxon>
        <taxon>Bacilli</taxon>
        <taxon>Lactobacillales</taxon>
        <taxon>Enterococcaceae</taxon>
        <taxon>Enterococcus</taxon>
    </lineage>
</organism>
<keyword evidence="10" id="KW-0812">Transmembrane</keyword>
<dbReference type="PANTHER" id="PTHR45453">
    <property type="entry name" value="PHOSPHATE REGULON SENSOR PROTEIN PHOR"/>
    <property type="match status" value="1"/>
</dbReference>
<keyword evidence="5" id="KW-0808">Transferase</keyword>
<evidence type="ECO:0000256" key="7">
    <source>
        <dbReference type="ARBA" id="ARBA00023012"/>
    </source>
</evidence>
<gene>
    <name evidence="13" type="ORF">BCR26_05855</name>
</gene>
<dbReference type="OrthoDB" id="335833at2"/>
<dbReference type="Gene3D" id="1.10.287.130">
    <property type="match status" value="1"/>
</dbReference>
<feature type="domain" description="HAMP" evidence="12">
    <location>
        <begin position="199"/>
        <end position="254"/>
    </location>
</feature>
<dbReference type="CDD" id="cd00082">
    <property type="entry name" value="HisKA"/>
    <property type="match status" value="1"/>
</dbReference>
<dbReference type="GO" id="GO:0000155">
    <property type="term" value="F:phosphorelay sensor kinase activity"/>
    <property type="evidence" value="ECO:0007669"/>
    <property type="project" value="InterPro"/>
</dbReference>
<dbReference type="InterPro" id="IPR005467">
    <property type="entry name" value="His_kinase_dom"/>
</dbReference>
<dbReference type="RefSeq" id="WP_069700022.1">
    <property type="nucleotide sequence ID" value="NZ_JAGGMA010000005.1"/>
</dbReference>
<dbReference type="GO" id="GO:0004721">
    <property type="term" value="F:phosphoprotein phosphatase activity"/>
    <property type="evidence" value="ECO:0007669"/>
    <property type="project" value="TreeGrafter"/>
</dbReference>
<dbReference type="InterPro" id="IPR003594">
    <property type="entry name" value="HATPase_dom"/>
</dbReference>
<comment type="catalytic activity">
    <reaction evidence="1">
        <text>ATP + protein L-histidine = ADP + protein N-phospho-L-histidine.</text>
        <dbReference type="EC" id="2.7.13.3"/>
    </reaction>
</comment>
<comment type="subcellular location">
    <subcellularLocation>
        <location evidence="2">Membrane</location>
    </subcellularLocation>
</comment>
<dbReference type="STRING" id="762845.BCR26_05855"/>
<keyword evidence="7" id="KW-0902">Two-component regulatory system</keyword>
<evidence type="ECO:0000259" key="12">
    <source>
        <dbReference type="PROSITE" id="PS50885"/>
    </source>
</evidence>
<dbReference type="PROSITE" id="PS50109">
    <property type="entry name" value="HIS_KIN"/>
    <property type="match status" value="1"/>
</dbReference>
<protein>
    <recommendedName>
        <fullName evidence="3">histidine kinase</fullName>
        <ecNumber evidence="3">2.7.13.3</ecNumber>
    </recommendedName>
</protein>
<evidence type="ECO:0000313" key="13">
    <source>
        <dbReference type="EMBL" id="OEH81034.1"/>
    </source>
</evidence>
<evidence type="ECO:0000313" key="14">
    <source>
        <dbReference type="Proteomes" id="UP000095256"/>
    </source>
</evidence>
<dbReference type="Pfam" id="PF02518">
    <property type="entry name" value="HATPase_c"/>
    <property type="match status" value="1"/>
</dbReference>
<dbReference type="FunFam" id="1.10.287.130:FF:000001">
    <property type="entry name" value="Two-component sensor histidine kinase"/>
    <property type="match status" value="1"/>
</dbReference>
<dbReference type="GO" id="GO:0016036">
    <property type="term" value="P:cellular response to phosphate starvation"/>
    <property type="evidence" value="ECO:0007669"/>
    <property type="project" value="TreeGrafter"/>
</dbReference>
<evidence type="ECO:0000256" key="6">
    <source>
        <dbReference type="ARBA" id="ARBA00022777"/>
    </source>
</evidence>
<evidence type="ECO:0000256" key="9">
    <source>
        <dbReference type="SAM" id="Coils"/>
    </source>
</evidence>
<keyword evidence="10" id="KW-1133">Transmembrane helix</keyword>
<accession>A0A1E5KT29</accession>
<evidence type="ECO:0000256" key="1">
    <source>
        <dbReference type="ARBA" id="ARBA00000085"/>
    </source>
</evidence>
<dbReference type="InterPro" id="IPR050351">
    <property type="entry name" value="BphY/WalK/GraS-like"/>
</dbReference>
<dbReference type="EC" id="2.7.13.3" evidence="3"/>
<dbReference type="Gene3D" id="6.10.340.10">
    <property type="match status" value="1"/>
</dbReference>
<dbReference type="CDD" id="cd00075">
    <property type="entry name" value="HATPase"/>
    <property type="match status" value="1"/>
</dbReference>
<evidence type="ECO:0000256" key="10">
    <source>
        <dbReference type="SAM" id="Phobius"/>
    </source>
</evidence>
<evidence type="ECO:0000256" key="2">
    <source>
        <dbReference type="ARBA" id="ARBA00004370"/>
    </source>
</evidence>
<dbReference type="Gene3D" id="3.30.565.10">
    <property type="entry name" value="Histidine kinase-like ATPase, C-terminal domain"/>
    <property type="match status" value="1"/>
</dbReference>
<proteinExistence type="predicted"/>
<keyword evidence="9" id="KW-0175">Coiled coil</keyword>
<feature type="transmembrane region" description="Helical" evidence="10">
    <location>
        <begin position="174"/>
        <end position="193"/>
    </location>
</feature>
<comment type="caution">
    <text evidence="13">The sequence shown here is derived from an EMBL/GenBank/DDBJ whole genome shotgun (WGS) entry which is preliminary data.</text>
</comment>
<keyword evidence="14" id="KW-1185">Reference proteome</keyword>
<dbReference type="InterPro" id="IPR036097">
    <property type="entry name" value="HisK_dim/P_sf"/>
</dbReference>
<dbReference type="SUPFAM" id="SSF47384">
    <property type="entry name" value="Homodimeric domain of signal transducing histidine kinase"/>
    <property type="match status" value="1"/>
</dbReference>
<dbReference type="InterPro" id="IPR004358">
    <property type="entry name" value="Sig_transdc_His_kin-like_C"/>
</dbReference>
<reference evidence="13 14" key="1">
    <citation type="submission" date="2016-09" db="EMBL/GenBank/DDBJ databases">
        <authorList>
            <person name="Capua I."/>
            <person name="De Benedictis P."/>
            <person name="Joannis T."/>
            <person name="Lombin L.H."/>
            <person name="Cattoli G."/>
        </authorList>
    </citation>
    <scope>NUCLEOTIDE SEQUENCE [LARGE SCALE GENOMIC DNA]</scope>
    <source>
        <strain evidence="13 14">LMG 25899</strain>
    </source>
</reference>
<evidence type="ECO:0000256" key="4">
    <source>
        <dbReference type="ARBA" id="ARBA00022553"/>
    </source>
</evidence>
<dbReference type="PANTHER" id="PTHR45453:SF1">
    <property type="entry name" value="PHOSPHATE REGULON SENSOR PROTEIN PHOR"/>
    <property type="match status" value="1"/>
</dbReference>
<feature type="coiled-coil region" evidence="9">
    <location>
        <begin position="235"/>
        <end position="269"/>
    </location>
</feature>
<dbReference type="SUPFAM" id="SSF55874">
    <property type="entry name" value="ATPase domain of HSP90 chaperone/DNA topoisomerase II/histidine kinase"/>
    <property type="match status" value="1"/>
</dbReference>
<evidence type="ECO:0000259" key="11">
    <source>
        <dbReference type="PROSITE" id="PS50109"/>
    </source>
</evidence>
<feature type="domain" description="Histidine kinase" evidence="11">
    <location>
        <begin position="269"/>
        <end position="488"/>
    </location>
</feature>
<dbReference type="InterPro" id="IPR003660">
    <property type="entry name" value="HAMP_dom"/>
</dbReference>
<evidence type="ECO:0000256" key="8">
    <source>
        <dbReference type="ARBA" id="ARBA00023136"/>
    </source>
</evidence>